<dbReference type="RefSeq" id="XP_001017695.2">
    <property type="nucleotide sequence ID" value="XM_001017695.2"/>
</dbReference>
<reference evidence="12" key="1">
    <citation type="journal article" date="2006" name="PLoS Biol.">
        <title>Macronuclear genome sequence of the ciliate Tetrahymena thermophila, a model eukaryote.</title>
        <authorList>
            <person name="Eisen J.A."/>
            <person name="Coyne R.S."/>
            <person name="Wu M."/>
            <person name="Wu D."/>
            <person name="Thiagarajan M."/>
            <person name="Wortman J.R."/>
            <person name="Badger J.H."/>
            <person name="Ren Q."/>
            <person name="Amedeo P."/>
            <person name="Jones K.M."/>
            <person name="Tallon L.J."/>
            <person name="Delcher A.L."/>
            <person name="Salzberg S.L."/>
            <person name="Silva J.C."/>
            <person name="Haas B.J."/>
            <person name="Majoros W.H."/>
            <person name="Farzad M."/>
            <person name="Carlton J.M."/>
            <person name="Smith R.K. Jr."/>
            <person name="Garg J."/>
            <person name="Pearlman R.E."/>
            <person name="Karrer K.M."/>
            <person name="Sun L."/>
            <person name="Manning G."/>
            <person name="Elde N.C."/>
            <person name="Turkewitz A.P."/>
            <person name="Asai D.J."/>
            <person name="Wilkes D.E."/>
            <person name="Wang Y."/>
            <person name="Cai H."/>
            <person name="Collins K."/>
            <person name="Stewart B.A."/>
            <person name="Lee S.R."/>
            <person name="Wilamowska K."/>
            <person name="Weinberg Z."/>
            <person name="Ruzzo W.L."/>
            <person name="Wloga D."/>
            <person name="Gaertig J."/>
            <person name="Frankel J."/>
            <person name="Tsao C.-C."/>
            <person name="Gorovsky M.A."/>
            <person name="Keeling P.J."/>
            <person name="Waller R.F."/>
            <person name="Patron N.J."/>
            <person name="Cherry J.M."/>
            <person name="Stover N.A."/>
            <person name="Krieger C.J."/>
            <person name="del Toro C."/>
            <person name="Ryder H.F."/>
            <person name="Williamson S.C."/>
            <person name="Barbeau R.A."/>
            <person name="Hamilton E.P."/>
            <person name="Orias E."/>
        </authorList>
    </citation>
    <scope>NUCLEOTIDE SEQUENCE [LARGE SCALE GENOMIC DNA]</scope>
    <source>
        <strain evidence="12">SB210</strain>
    </source>
</reference>
<dbReference type="Pfam" id="PF01457">
    <property type="entry name" value="Peptidase_M8"/>
    <property type="match status" value="1"/>
</dbReference>
<evidence type="ECO:0000256" key="6">
    <source>
        <dbReference type="ARBA" id="ARBA00023049"/>
    </source>
</evidence>
<dbReference type="GeneID" id="7845670"/>
<dbReference type="SUPFAM" id="SSF55486">
    <property type="entry name" value="Metalloproteases ('zincins'), catalytic domain"/>
    <property type="match status" value="1"/>
</dbReference>
<dbReference type="HOGENOM" id="CLU_296394_0_0_1"/>
<evidence type="ECO:0000313" key="11">
    <source>
        <dbReference type="EMBL" id="EAR97450.2"/>
    </source>
</evidence>
<dbReference type="GO" id="GO:0007155">
    <property type="term" value="P:cell adhesion"/>
    <property type="evidence" value="ECO:0007669"/>
    <property type="project" value="InterPro"/>
</dbReference>
<dbReference type="OrthoDB" id="238768at2759"/>
<feature type="domain" description="EGF-like" evidence="10">
    <location>
        <begin position="539"/>
        <end position="550"/>
    </location>
</feature>
<dbReference type="SMART" id="SM00181">
    <property type="entry name" value="EGF"/>
    <property type="match status" value="7"/>
</dbReference>
<keyword evidence="3 8" id="KW-0479">Metal-binding</keyword>
<dbReference type="Proteomes" id="UP000009168">
    <property type="component" value="Unassembled WGS sequence"/>
</dbReference>
<dbReference type="SMART" id="SM00261">
    <property type="entry name" value="FU"/>
    <property type="match status" value="7"/>
</dbReference>
<evidence type="ECO:0000256" key="3">
    <source>
        <dbReference type="ARBA" id="ARBA00022723"/>
    </source>
</evidence>
<dbReference type="InterPro" id="IPR000742">
    <property type="entry name" value="EGF"/>
</dbReference>
<dbReference type="GO" id="GO:0006508">
    <property type="term" value="P:proteolysis"/>
    <property type="evidence" value="ECO:0007669"/>
    <property type="project" value="UniProtKB-KW"/>
</dbReference>
<dbReference type="eggNOG" id="KOG2556">
    <property type="taxonomic scope" value="Eukaryota"/>
</dbReference>
<accession>Q23LR0</accession>
<evidence type="ECO:0000256" key="1">
    <source>
        <dbReference type="ARBA" id="ARBA00005860"/>
    </source>
</evidence>
<dbReference type="eggNOG" id="KOG3525">
    <property type="taxonomic scope" value="Eukaryota"/>
</dbReference>
<keyword evidence="5 8" id="KW-0862">Zinc</keyword>
<feature type="binding site" evidence="8">
    <location>
        <position position="224"/>
    </location>
    <ligand>
        <name>Zn(2+)</name>
        <dbReference type="ChEBI" id="CHEBI:29105"/>
        <note>catalytic</note>
    </ligand>
</feature>
<dbReference type="InterPro" id="IPR001577">
    <property type="entry name" value="Peptidase_M8"/>
</dbReference>
<dbReference type="PANTHER" id="PTHR10942:SF0">
    <property type="entry name" value="LEISHMANOLYSIN-LIKE PEPTIDASE"/>
    <property type="match status" value="1"/>
</dbReference>
<keyword evidence="4" id="KW-0378">Hydrolase</keyword>
<dbReference type="GO" id="GO:0016020">
    <property type="term" value="C:membrane"/>
    <property type="evidence" value="ECO:0007669"/>
    <property type="project" value="InterPro"/>
</dbReference>
<evidence type="ECO:0000256" key="5">
    <source>
        <dbReference type="ARBA" id="ARBA00022833"/>
    </source>
</evidence>
<feature type="binding site" evidence="8">
    <location>
        <position position="220"/>
    </location>
    <ligand>
        <name>Zn(2+)</name>
        <dbReference type="ChEBI" id="CHEBI:29105"/>
        <note>catalytic</note>
    </ligand>
</feature>
<dbReference type="Gene3D" id="2.10.220.10">
    <property type="entry name" value="Hormone Receptor, Insulin-like Growth Factor Receptor 1, Chain A, domain 2"/>
    <property type="match status" value="5"/>
</dbReference>
<feature type="active site" evidence="7">
    <location>
        <position position="221"/>
    </location>
</feature>
<proteinExistence type="inferred from homology"/>
<feature type="chain" id="PRO_5004201729" evidence="9">
    <location>
        <begin position="28"/>
        <end position="968"/>
    </location>
</feature>
<dbReference type="PROSITE" id="PS00022">
    <property type="entry name" value="EGF_1"/>
    <property type="match status" value="1"/>
</dbReference>
<comment type="cofactor">
    <cofactor evidence="8">
        <name>Zn(2+)</name>
        <dbReference type="ChEBI" id="CHEBI:29105"/>
    </cofactor>
    <text evidence="8">Binds 1 zinc ion per subunit.</text>
</comment>
<protein>
    <submittedName>
        <fullName evidence="11">Leishmanolysin family protein</fullName>
    </submittedName>
</protein>
<dbReference type="SUPFAM" id="SSF57184">
    <property type="entry name" value="Growth factor receptor domain"/>
    <property type="match status" value="3"/>
</dbReference>
<evidence type="ECO:0000256" key="8">
    <source>
        <dbReference type="PIRSR" id="PIRSR601577-2"/>
    </source>
</evidence>
<dbReference type="Gene3D" id="3.90.132.10">
    <property type="entry name" value="Leishmanolysin , domain 2"/>
    <property type="match status" value="1"/>
</dbReference>
<dbReference type="GO" id="GO:0046872">
    <property type="term" value="F:metal ion binding"/>
    <property type="evidence" value="ECO:0007669"/>
    <property type="project" value="UniProtKB-KW"/>
</dbReference>
<dbReference type="GO" id="GO:0005737">
    <property type="term" value="C:cytoplasm"/>
    <property type="evidence" value="ECO:0007669"/>
    <property type="project" value="TreeGrafter"/>
</dbReference>
<feature type="binding site" evidence="8">
    <location>
        <position position="302"/>
    </location>
    <ligand>
        <name>Zn(2+)</name>
        <dbReference type="ChEBI" id="CHEBI:29105"/>
        <note>catalytic</note>
    </ligand>
</feature>
<keyword evidence="2" id="KW-0645">Protease</keyword>
<evidence type="ECO:0000256" key="2">
    <source>
        <dbReference type="ARBA" id="ARBA00022670"/>
    </source>
</evidence>
<dbReference type="AlphaFoldDB" id="Q23LR0"/>
<dbReference type="InParanoid" id="Q23LR0"/>
<organism evidence="11 12">
    <name type="scientific">Tetrahymena thermophila (strain SB210)</name>
    <dbReference type="NCBI Taxonomy" id="312017"/>
    <lineage>
        <taxon>Eukaryota</taxon>
        <taxon>Sar</taxon>
        <taxon>Alveolata</taxon>
        <taxon>Ciliophora</taxon>
        <taxon>Intramacronucleata</taxon>
        <taxon>Oligohymenophorea</taxon>
        <taxon>Hymenostomatida</taxon>
        <taxon>Tetrahymenina</taxon>
        <taxon>Tetrahymenidae</taxon>
        <taxon>Tetrahymena</taxon>
    </lineage>
</organism>
<dbReference type="KEGG" id="tet:TTHERM_01009860"/>
<dbReference type="GO" id="GO:0004222">
    <property type="term" value="F:metalloendopeptidase activity"/>
    <property type="evidence" value="ECO:0007669"/>
    <property type="project" value="InterPro"/>
</dbReference>
<dbReference type="CDD" id="cd00064">
    <property type="entry name" value="FU"/>
    <property type="match status" value="5"/>
</dbReference>
<keyword evidence="9" id="KW-0732">Signal</keyword>
<evidence type="ECO:0000256" key="7">
    <source>
        <dbReference type="PIRSR" id="PIRSR601577-1"/>
    </source>
</evidence>
<evidence type="ECO:0000256" key="9">
    <source>
        <dbReference type="SAM" id="SignalP"/>
    </source>
</evidence>
<keyword evidence="12" id="KW-1185">Reference proteome</keyword>
<gene>
    <name evidence="11" type="ORF">TTHERM_01009860</name>
</gene>
<evidence type="ECO:0000259" key="10">
    <source>
        <dbReference type="PROSITE" id="PS00022"/>
    </source>
</evidence>
<feature type="signal peptide" evidence="9">
    <location>
        <begin position="1"/>
        <end position="27"/>
    </location>
</feature>
<comment type="similarity">
    <text evidence="1">Belongs to the peptidase M8 family.</text>
</comment>
<evidence type="ECO:0000256" key="4">
    <source>
        <dbReference type="ARBA" id="ARBA00022801"/>
    </source>
</evidence>
<keyword evidence="6 8" id="KW-0482">Metalloprotease</keyword>
<sequence length="968" mass="105130">MNSSKKTAILNLFILTFILVANNSAFAHQEYSCSHDHDDLIKETQRKLHEYFKQNPINYTEDEQGRNLGSQTIQPIRITTDFTRLSAQSNGPAITTDQINYLTSVSTTVVNFVSNFIKVQPNPTNNIFNPQQTSDNTCITVVPSQSDQSTGIPNSDLHLYFIFNSDPTAGYLANAGFCNLQQTSTYMRPNFGRVLFNIANMKNSGTDLEQFQNDVMVTLHEVIHILGFSYGAMQNWYNKATKQLLGQTSANQLITTQTLRGISTKLLGSPNVLATAQKYYGCQTLQGMQLENQGGSGSLNSHWERTIIRSEIMTASALTEGLNLTFFTVALLKDTGYWDDVNENLTDPIYWGRGKGCDFFQNSCQSSTQYEEFVTSGQLACSFWDDGQGIGSNSDPFGDSCNVVQIYSNFLCSDIANQSYQNNPASFNADTSNDFSYNSKCFASTVVSPTAQYTYQDQNFRCHFMQCSPDKTQITITFSQIPSTQIVCGISDQSTKKDVIYQGNNYGQVTCPSNIARLCDDQQCVNFCTYNGICIRGQCLCNPGFGGVDCSKQCNGYFDQTGNCVSSCPSNTFASTDNVCRTTCPNGTYQDSGSGLCKQCDFSCSQCTGPSNSQCKACQLLTYLSNGSCVTTCPTGQYADETSKTCSNCPDGCSSCTSYTNCTGCKTGYTQSSGACSDSSCTGNCATCSSSSKSSCLTCTSNLYLQPGNTCNSTCPSGYYQNSQNMTCTACSTGCKACSDGKTCTQCDASSGYRQQGNSCTLCASTCATCSSSNPNSCQSCENSLYLFNNQCVVTCQKGYYNGPNYTCSPCVTGCDQCSNGNSCTTCSTNYQPFTYKNQQICINSSSCFSPCSTCSGTFQPTTCATCNQSFYLQGTNCVATCNQGYYANQSNQTCVQCPANCSVCSDASTCTSCSNNYFLSENSCVQTCPQGQTANSNQVCFSANANTFAERNYFALMILILMIFLSF</sequence>
<dbReference type="SMART" id="SM01411">
    <property type="entry name" value="Ephrin_rec_like"/>
    <property type="match status" value="4"/>
</dbReference>
<dbReference type="EMBL" id="GG662664">
    <property type="protein sequence ID" value="EAR97450.2"/>
    <property type="molecule type" value="Genomic_DNA"/>
</dbReference>
<evidence type="ECO:0000313" key="12">
    <source>
        <dbReference type="Proteomes" id="UP000009168"/>
    </source>
</evidence>
<dbReference type="PANTHER" id="PTHR10942">
    <property type="entry name" value="LEISHMANOLYSIN-LIKE PEPTIDASE"/>
    <property type="match status" value="1"/>
</dbReference>
<dbReference type="InterPro" id="IPR006212">
    <property type="entry name" value="Furin_repeat"/>
</dbReference>
<dbReference type="InterPro" id="IPR009030">
    <property type="entry name" value="Growth_fac_rcpt_cys_sf"/>
</dbReference>
<name>Q23LR0_TETTS</name>
<dbReference type="FunFam" id="3.90.132.10:FF:000001">
    <property type="entry name" value="leishmanolysin-like peptidase isoform X2"/>
    <property type="match status" value="1"/>
</dbReference>